<dbReference type="OrthoDB" id="195732at2"/>
<dbReference type="CDD" id="cd18773">
    <property type="entry name" value="PDC1_HK_sensor"/>
    <property type="match status" value="1"/>
</dbReference>
<evidence type="ECO:0000313" key="2">
    <source>
        <dbReference type="EMBL" id="KMQ76208.1"/>
    </source>
</evidence>
<keyword evidence="3" id="KW-1185">Reference proteome</keyword>
<accession>A0A0J7JCH2</accession>
<feature type="signal peptide" evidence="1">
    <location>
        <begin position="1"/>
        <end position="21"/>
    </location>
</feature>
<dbReference type="RefSeq" id="WP_048496213.1">
    <property type="nucleotide sequence ID" value="NZ_LFBU01000001.1"/>
</dbReference>
<proteinExistence type="predicted"/>
<dbReference type="AlphaFoldDB" id="A0A0J7JCH2"/>
<dbReference type="STRING" id="1658765.Msub_12418"/>
<name>A0A0J7JCH2_9GAMM</name>
<evidence type="ECO:0000256" key="1">
    <source>
        <dbReference type="SAM" id="SignalP"/>
    </source>
</evidence>
<dbReference type="Proteomes" id="UP000036102">
    <property type="component" value="Unassembled WGS sequence"/>
</dbReference>
<feature type="chain" id="PRO_5005289537" evidence="1">
    <location>
        <begin position="22"/>
        <end position="419"/>
    </location>
</feature>
<dbReference type="PATRIC" id="fig|1658765.3.peg.2436"/>
<keyword evidence="1" id="KW-0732">Signal</keyword>
<evidence type="ECO:0000313" key="3">
    <source>
        <dbReference type="Proteomes" id="UP000036102"/>
    </source>
</evidence>
<protein>
    <submittedName>
        <fullName evidence="2">ABC-type amino acid transport/signal transduction system, periplasmic component/domain</fullName>
    </submittedName>
</protein>
<organism evidence="2 3">
    <name type="scientific">Marinobacter subterrani</name>
    <dbReference type="NCBI Taxonomy" id="1658765"/>
    <lineage>
        <taxon>Bacteria</taxon>
        <taxon>Pseudomonadati</taxon>
        <taxon>Pseudomonadota</taxon>
        <taxon>Gammaproteobacteria</taxon>
        <taxon>Pseudomonadales</taxon>
        <taxon>Marinobacteraceae</taxon>
        <taxon>Marinobacter</taxon>
    </lineage>
</organism>
<dbReference type="SUPFAM" id="SSF53850">
    <property type="entry name" value="Periplasmic binding protein-like II"/>
    <property type="match status" value="1"/>
</dbReference>
<comment type="caution">
    <text evidence="2">The sequence shown here is derived from an EMBL/GenBank/DDBJ whole genome shotgun (WGS) entry which is preliminary data.</text>
</comment>
<sequence>MHFRPRGVGLAGLLVLSSASAQTPTPQLDLYTFPAPPYQVTGPSHNALDHVAGETVETVDCAAGQIGWSTRIRLAPPNRGLHSLRRNLIDGYFAIDPSPELDAVADHSDPLALEKWYFFSRKQEPNPEPSRIGVVSGSNEEAWLLANGYPVYLSVASPEQLLALLRRGRIDTALMDERVMASLQQRAPESQAELQADFVRYAPLHLYLSANFTAKHPDFLTDFNRALPDCMAARLKLSEEETRKVQKIASALMQGLNQTLDLREAIKEGPHVANVTNVLTIDAKWRALAPGIASPMAEQILGLPGSRALGDWRVAQNGMITEILLINEAGTLAALTSLSTDYWQGDEAKFQNAMPPLYSEQIEGRVAYVSPIHYDASTGRFQITVSHPVVSWDGSEVVGVVAMGLNIESVLKKADSGQP</sequence>
<reference evidence="2 3" key="1">
    <citation type="submission" date="2015-06" db="EMBL/GenBank/DDBJ databases">
        <title>Marinobacter subterrani, a genetically tractable neutrophilic iron-oxidizing strain isolated from the Soudan Iron Mine.</title>
        <authorList>
            <person name="Bonis B.M."/>
            <person name="Gralnick J.A."/>
        </authorList>
    </citation>
    <scope>NUCLEOTIDE SEQUENCE [LARGE SCALE GENOMIC DNA]</scope>
    <source>
        <strain evidence="2 3">JG233</strain>
    </source>
</reference>
<gene>
    <name evidence="2" type="ORF">Msub_12418</name>
</gene>
<dbReference type="Gene3D" id="3.40.190.10">
    <property type="entry name" value="Periplasmic binding protein-like II"/>
    <property type="match status" value="2"/>
</dbReference>
<dbReference type="EMBL" id="LFBU01000001">
    <property type="protein sequence ID" value="KMQ76208.1"/>
    <property type="molecule type" value="Genomic_DNA"/>
</dbReference>